<evidence type="ECO:0000259" key="4">
    <source>
        <dbReference type="Pfam" id="PF13336"/>
    </source>
</evidence>
<dbReference type="InterPro" id="IPR003702">
    <property type="entry name" value="ActCoA_hydro_N"/>
</dbReference>
<evidence type="ECO:0000259" key="3">
    <source>
        <dbReference type="Pfam" id="PF02550"/>
    </source>
</evidence>
<organism evidence="5 6">
    <name type="scientific">Candidatus Brevifilum fermentans</name>
    <dbReference type="NCBI Taxonomy" id="1986204"/>
    <lineage>
        <taxon>Bacteria</taxon>
        <taxon>Bacillati</taxon>
        <taxon>Chloroflexota</taxon>
        <taxon>Anaerolineae</taxon>
        <taxon>Anaerolineales</taxon>
        <taxon>Anaerolineaceae</taxon>
        <taxon>Candidatus Brevifilum</taxon>
    </lineage>
</organism>
<dbReference type="Pfam" id="PF13336">
    <property type="entry name" value="AcetylCoA_hyd_C"/>
    <property type="match status" value="1"/>
</dbReference>
<dbReference type="InterPro" id="IPR046433">
    <property type="entry name" value="ActCoA_hydro"/>
</dbReference>
<dbReference type="PANTHER" id="PTHR21432:SF20">
    <property type="entry name" value="ACETYL-COA HYDROLASE"/>
    <property type="match status" value="1"/>
</dbReference>
<dbReference type="Proteomes" id="UP000195514">
    <property type="component" value="Chromosome I"/>
</dbReference>
<dbReference type="InterPro" id="IPR038460">
    <property type="entry name" value="AcetylCoA_hyd_C_sf"/>
</dbReference>
<proteinExistence type="inferred from homology"/>
<evidence type="ECO:0000313" key="6">
    <source>
        <dbReference type="Proteomes" id="UP000195514"/>
    </source>
</evidence>
<evidence type="ECO:0000313" key="5">
    <source>
        <dbReference type="EMBL" id="SMX54372.1"/>
    </source>
</evidence>
<keyword evidence="6" id="KW-1185">Reference proteome</keyword>
<dbReference type="Pfam" id="PF02550">
    <property type="entry name" value="AcetylCoA_hydro"/>
    <property type="match status" value="1"/>
</dbReference>
<feature type="domain" description="Acetyl-CoA hydrolase/transferase C-terminal" evidence="4">
    <location>
        <begin position="273"/>
        <end position="426"/>
    </location>
</feature>
<dbReference type="Gene3D" id="3.40.1080.20">
    <property type="entry name" value="Acetyl-CoA hydrolase/transferase C-terminal domain"/>
    <property type="match status" value="1"/>
</dbReference>
<name>A0A1Y6K3T5_9CHLR</name>
<dbReference type="EMBL" id="LT859958">
    <property type="protein sequence ID" value="SMX54372.1"/>
    <property type="molecule type" value="Genomic_DNA"/>
</dbReference>
<keyword evidence="2 5" id="KW-0808">Transferase</keyword>
<dbReference type="Gene3D" id="3.40.1080.10">
    <property type="entry name" value="Glutaconate Coenzyme A-transferase"/>
    <property type="match status" value="1"/>
</dbReference>
<dbReference type="PANTHER" id="PTHR21432">
    <property type="entry name" value="ACETYL-COA HYDROLASE-RELATED"/>
    <property type="match status" value="1"/>
</dbReference>
<feature type="domain" description="Acetyl-CoA hydrolase/transferase N-terminal" evidence="3">
    <location>
        <begin position="4"/>
        <end position="185"/>
    </location>
</feature>
<dbReference type="InterPro" id="IPR026888">
    <property type="entry name" value="AcetylCoA_hyd_C"/>
</dbReference>
<dbReference type="Gene3D" id="3.30.750.70">
    <property type="entry name" value="4-hydroxybutyrate coenzyme like domains"/>
    <property type="match status" value="1"/>
</dbReference>
<dbReference type="GO" id="GO:0006083">
    <property type="term" value="P:acetate metabolic process"/>
    <property type="evidence" value="ECO:0007669"/>
    <property type="project" value="InterPro"/>
</dbReference>
<dbReference type="AlphaFoldDB" id="A0A1Y6K3T5"/>
<dbReference type="InterPro" id="IPR037171">
    <property type="entry name" value="NagB/RpiA_transferase-like"/>
</dbReference>
<dbReference type="EC" id="2.8.3.-" evidence="5"/>
<evidence type="ECO:0000256" key="1">
    <source>
        <dbReference type="ARBA" id="ARBA00009632"/>
    </source>
</evidence>
<accession>A0A1Y6K3T5</accession>
<reference evidence="6" key="1">
    <citation type="submission" date="2017-05" db="EMBL/GenBank/DDBJ databases">
        <authorList>
            <person name="Kirkegaard R."/>
            <person name="Mcilroy J S."/>
        </authorList>
    </citation>
    <scope>NUCLEOTIDE SEQUENCE [LARGE SCALE GENOMIC DNA]</scope>
</reference>
<comment type="similarity">
    <text evidence="1">Belongs to the acetyl-CoA hydrolase/transferase family.</text>
</comment>
<dbReference type="SUPFAM" id="SSF100950">
    <property type="entry name" value="NagB/RpiA/CoA transferase-like"/>
    <property type="match status" value="2"/>
</dbReference>
<protein>
    <submittedName>
        <fullName evidence="5">4-hydroxybutyrate coenzyme A transferase</fullName>
        <ecNumber evidence="5">2.8.3.-</ecNumber>
    </submittedName>
</protein>
<dbReference type="KEGG" id="abat:CFX1CAM_1307"/>
<evidence type="ECO:0000256" key="2">
    <source>
        <dbReference type="ARBA" id="ARBA00022679"/>
    </source>
</evidence>
<dbReference type="RefSeq" id="WP_087862227.1">
    <property type="nucleotide sequence ID" value="NZ_LT859958.1"/>
</dbReference>
<dbReference type="GO" id="GO:0008775">
    <property type="term" value="F:acetate CoA-transferase activity"/>
    <property type="evidence" value="ECO:0007669"/>
    <property type="project" value="InterPro"/>
</dbReference>
<dbReference type="OrthoDB" id="9801795at2"/>
<gene>
    <name evidence="5" type="primary">cat</name>
    <name evidence="5" type="ORF">CFX1CAM_1307</name>
</gene>
<sequence length="437" mass="47785">MPPKQFSDKYISLSDAVSMVKSHQSIGIGIAGSEPPGLFTALAERAKDLEDVRCWTCLPMRSYDIFTKPEMAGRIFNENWFYSASDRQCHPEGRVSYVPNNLHRAAADKLVSTKGHLDNFWGTATPPNKDGYMSLSLGIVVQKDLLEAASLKIIEVNSNLPWVYGDTLVHVSEVDYLVENHVPLVELTSEPPTEVEKKIGHYIADLIEDGSTIQLGIGGIPNAITADIMERKDLGIHTEMLVDGMVDLMEAGVVNNRKKTLHPGKSIGAFALGTSKLYKFINRNKDVELYRGRYTNDPYIVAQNYKMISVNTALQVDILGQVCSQSIGTRQFSGTGGQLDTHRGAQMSPGGRGIIALRSTAKNGSISTIVPTLAPGAGVTVPSQDVDTIITEFGVAELRGLTVKGRLEALIAIAHPNFRDWIRDEAHRLGIVPKTIF</sequence>